<dbReference type="STRING" id="28042.GU90_02240"/>
<comment type="caution">
    <text evidence="1">The sequence shown here is derived from an EMBL/GenBank/DDBJ whole genome shotgun (WGS) entry which is preliminary data.</text>
</comment>
<reference evidence="1 2" key="1">
    <citation type="submission" date="2014-06" db="EMBL/GenBank/DDBJ databases">
        <title>Saccharopolyspora rectivirgula DSM-43113 Genome sequencing.</title>
        <authorList>
            <person name="Barrera C."/>
            <person name="Millon L."/>
            <person name="Rognon B."/>
            <person name="Zaugg C."/>
            <person name="Monod M."/>
        </authorList>
    </citation>
    <scope>NUCLEOTIDE SEQUENCE [LARGE SCALE GENOMIC DNA]</scope>
    <source>
        <strain evidence="1 2">DSM 43113</strain>
    </source>
</reference>
<dbReference type="Proteomes" id="UP000031419">
    <property type="component" value="Unassembled WGS sequence"/>
</dbReference>
<evidence type="ECO:0000313" key="1">
    <source>
        <dbReference type="EMBL" id="KEI45737.1"/>
    </source>
</evidence>
<dbReference type="AlphaFoldDB" id="A0A073B3B5"/>
<keyword evidence="2" id="KW-1185">Reference proteome</keyword>
<dbReference type="EMBL" id="JNVU01000009">
    <property type="protein sequence ID" value="KEI45737.1"/>
    <property type="molecule type" value="Genomic_DNA"/>
</dbReference>
<protein>
    <submittedName>
        <fullName evidence="1">Uncharacterized protein</fullName>
    </submittedName>
</protein>
<accession>A0A073B3B5</accession>
<name>A0A073B3B5_9PSEU</name>
<gene>
    <name evidence="1" type="ORF">GU90_02240</name>
</gene>
<proteinExistence type="predicted"/>
<sequence length="90" mass="9825">MVRHARVGIAGKIDERVHSRALGSSVIRHSWSRVAGEVDELAFGLVGHFGSFQRGETLRLFMIEGASLDAQRLPGDVVRVMPGCRIRDAG</sequence>
<evidence type="ECO:0000313" key="2">
    <source>
        <dbReference type="Proteomes" id="UP000031419"/>
    </source>
</evidence>
<organism evidence="1 2">
    <name type="scientific">Saccharopolyspora rectivirgula</name>
    <dbReference type="NCBI Taxonomy" id="28042"/>
    <lineage>
        <taxon>Bacteria</taxon>
        <taxon>Bacillati</taxon>
        <taxon>Actinomycetota</taxon>
        <taxon>Actinomycetes</taxon>
        <taxon>Pseudonocardiales</taxon>
        <taxon>Pseudonocardiaceae</taxon>
        <taxon>Saccharopolyspora</taxon>
    </lineage>
</organism>